<dbReference type="PANTHER" id="PTHR46825:SF9">
    <property type="entry name" value="BETA-LACTAMASE-RELATED DOMAIN-CONTAINING PROTEIN"/>
    <property type="match status" value="1"/>
</dbReference>
<dbReference type="AlphaFoldDB" id="A0A383CQT3"/>
<feature type="non-terminal residue" evidence="2">
    <location>
        <position position="165"/>
    </location>
</feature>
<gene>
    <name evidence="2" type="ORF">METZ01_LOCUS487581</name>
</gene>
<dbReference type="InterPro" id="IPR001466">
    <property type="entry name" value="Beta-lactam-related"/>
</dbReference>
<feature type="domain" description="Beta-lactamase-related" evidence="1">
    <location>
        <begin position="8"/>
        <end position="165"/>
    </location>
</feature>
<organism evidence="2">
    <name type="scientific">marine metagenome</name>
    <dbReference type="NCBI Taxonomy" id="408172"/>
    <lineage>
        <taxon>unclassified sequences</taxon>
        <taxon>metagenomes</taxon>
        <taxon>ecological metagenomes</taxon>
    </lineage>
</organism>
<dbReference type="InterPro" id="IPR050491">
    <property type="entry name" value="AmpC-like"/>
</dbReference>
<evidence type="ECO:0000259" key="1">
    <source>
        <dbReference type="Pfam" id="PF00144"/>
    </source>
</evidence>
<protein>
    <recommendedName>
        <fullName evidence="1">Beta-lactamase-related domain-containing protein</fullName>
    </recommendedName>
</protein>
<dbReference type="EMBL" id="UINC01211010">
    <property type="protein sequence ID" value="SVE34727.1"/>
    <property type="molecule type" value="Genomic_DNA"/>
</dbReference>
<dbReference type="Pfam" id="PF00144">
    <property type="entry name" value="Beta-lactamase"/>
    <property type="match status" value="1"/>
</dbReference>
<dbReference type="InterPro" id="IPR012338">
    <property type="entry name" value="Beta-lactam/transpept-like"/>
</dbReference>
<proteinExistence type="predicted"/>
<dbReference type="PANTHER" id="PTHR46825">
    <property type="entry name" value="D-ALANYL-D-ALANINE-CARBOXYPEPTIDASE/ENDOPEPTIDASE AMPH"/>
    <property type="match status" value="1"/>
</dbReference>
<sequence length="165" mass="18508">MTFESKIDALFDVHNEQDQPGVVLAIIRNGGVIYQQGYGMADLEHETQITPSTVFDIASVSKQFTGFAIAKLTFDGIISLDDNVCKYLPEMPDFGDKITVRHLVHHTSGLRDWVQSMVVAGMRMDDVISFQHILKMVKHQQSLNFKPGQMSLYSNTGYNLLAEIV</sequence>
<accession>A0A383CQT3</accession>
<dbReference type="SUPFAM" id="SSF56601">
    <property type="entry name" value="beta-lactamase/transpeptidase-like"/>
    <property type="match status" value="1"/>
</dbReference>
<dbReference type="Gene3D" id="3.40.710.10">
    <property type="entry name" value="DD-peptidase/beta-lactamase superfamily"/>
    <property type="match status" value="1"/>
</dbReference>
<reference evidence="2" key="1">
    <citation type="submission" date="2018-05" db="EMBL/GenBank/DDBJ databases">
        <authorList>
            <person name="Lanie J.A."/>
            <person name="Ng W.-L."/>
            <person name="Kazmierczak K.M."/>
            <person name="Andrzejewski T.M."/>
            <person name="Davidsen T.M."/>
            <person name="Wayne K.J."/>
            <person name="Tettelin H."/>
            <person name="Glass J.I."/>
            <person name="Rusch D."/>
            <person name="Podicherti R."/>
            <person name="Tsui H.-C.T."/>
            <person name="Winkler M.E."/>
        </authorList>
    </citation>
    <scope>NUCLEOTIDE SEQUENCE</scope>
</reference>
<evidence type="ECO:0000313" key="2">
    <source>
        <dbReference type="EMBL" id="SVE34727.1"/>
    </source>
</evidence>
<name>A0A383CQT3_9ZZZZ</name>